<name>A0A1U9M8D9_9HYPH</name>
<evidence type="ECO:0000256" key="2">
    <source>
        <dbReference type="PIRSR" id="PIRSR005962-1"/>
    </source>
</evidence>
<accession>A0A1U9M8D9</accession>
<sequence length="390" mass="42059">MATEVIKNLILSYLPEMTEFRHAMHNNPELSGKETATSARIATLLERYGYEVTRHIGGNGIVASLKNGNGPKSIGIRADMDALPIREETNLEYASKNEGVMHACGHDGHTTTLLAAARALAATKNFDGTVHLIFQPAEEIGAGAKAMINDGLFERFPCDAIYGLHNWPGLEQGKIQFTKKAMMASVDKATIVIYGKGGHGARPESAIDPIVVASSIVMALQTIVSRNVPPLQSAIISTGSIHGGEAFNIIPDSVTISLTVRNFSADIQNLVEERIQQIVEAQAASFGATASVNYERLVPAVVNHPKHSDFALDVAKRVLGADRVVETEIPTTVSEDFAFMLEACPGAFFFLGNGESASLHSPHYNFDDQNIIDGAVFWYALVEASLNNRN</sequence>
<dbReference type="RefSeq" id="WP_149867382.1">
    <property type="nucleotide sequence ID" value="NZ_CP015820.1"/>
</dbReference>
<dbReference type="InterPro" id="IPR017439">
    <property type="entry name" value="Amidohydrolase"/>
</dbReference>
<feature type="binding site" evidence="2">
    <location>
        <position position="106"/>
    </location>
    <ligand>
        <name>Mn(2+)</name>
        <dbReference type="ChEBI" id="CHEBI:29035"/>
        <label>2</label>
    </ligand>
</feature>
<dbReference type="GO" id="GO:0050118">
    <property type="term" value="F:N-acetyldiaminopimelate deacetylase activity"/>
    <property type="evidence" value="ECO:0007669"/>
    <property type="project" value="UniProtKB-ARBA"/>
</dbReference>
<dbReference type="AlphaFoldDB" id="A0A1U9M8D9"/>
<dbReference type="Pfam" id="PF07687">
    <property type="entry name" value="M20_dimer"/>
    <property type="match status" value="1"/>
</dbReference>
<proteinExistence type="predicted"/>
<dbReference type="GO" id="GO:0047980">
    <property type="term" value="F:hippurate hydrolase activity"/>
    <property type="evidence" value="ECO:0007669"/>
    <property type="project" value="UniProtKB-EC"/>
</dbReference>
<dbReference type="InterPro" id="IPR036264">
    <property type="entry name" value="Bact_exopeptidase_dim_dom"/>
</dbReference>
<feature type="domain" description="Peptidase M20 dimerisation" evidence="3">
    <location>
        <begin position="189"/>
        <end position="283"/>
    </location>
</feature>
<dbReference type="KEGG" id="bapa:BBC0178_000700"/>
<organism evidence="4 5">
    <name type="scientific">Bartonella apihabitans</name>
    <dbReference type="NCBI Taxonomy" id="2750929"/>
    <lineage>
        <taxon>Bacteria</taxon>
        <taxon>Pseudomonadati</taxon>
        <taxon>Pseudomonadota</taxon>
        <taxon>Alphaproteobacteria</taxon>
        <taxon>Hyphomicrobiales</taxon>
        <taxon>Bartonellaceae</taxon>
        <taxon>Bartonella</taxon>
    </lineage>
</organism>
<protein>
    <submittedName>
        <fullName evidence="4">Hippurate hydrolase</fullName>
        <ecNumber evidence="4">3.5.1.32</ecNumber>
    </submittedName>
</protein>
<dbReference type="Proteomes" id="UP000189660">
    <property type="component" value="Chromosome"/>
</dbReference>
<dbReference type="EC" id="3.5.1.32" evidence="4"/>
<dbReference type="PANTHER" id="PTHR11014">
    <property type="entry name" value="PEPTIDASE M20 FAMILY MEMBER"/>
    <property type="match status" value="1"/>
</dbReference>
<dbReference type="CDD" id="cd05666">
    <property type="entry name" value="M20_Acy1-like"/>
    <property type="match status" value="1"/>
</dbReference>
<dbReference type="GO" id="GO:0046872">
    <property type="term" value="F:metal ion binding"/>
    <property type="evidence" value="ECO:0007669"/>
    <property type="project" value="UniProtKB-KW"/>
</dbReference>
<feature type="binding site" evidence="2">
    <location>
        <position position="139"/>
    </location>
    <ligand>
        <name>Mn(2+)</name>
        <dbReference type="ChEBI" id="CHEBI:29035"/>
        <label>2</label>
    </ligand>
</feature>
<evidence type="ECO:0000313" key="4">
    <source>
        <dbReference type="EMBL" id="AQT41578.1"/>
    </source>
</evidence>
<evidence type="ECO:0000259" key="3">
    <source>
        <dbReference type="Pfam" id="PF07687"/>
    </source>
</evidence>
<keyword evidence="2" id="KW-0479">Metal-binding</keyword>
<feature type="binding site" evidence="2">
    <location>
        <position position="165"/>
    </location>
    <ligand>
        <name>Mn(2+)</name>
        <dbReference type="ChEBI" id="CHEBI:29035"/>
        <label>2</label>
    </ligand>
</feature>
<evidence type="ECO:0000313" key="5">
    <source>
        <dbReference type="Proteomes" id="UP000189660"/>
    </source>
</evidence>
<dbReference type="PIRSF" id="PIRSF005962">
    <property type="entry name" value="Pept_M20D_amidohydro"/>
    <property type="match status" value="1"/>
</dbReference>
<feature type="binding site" evidence="2">
    <location>
        <position position="360"/>
    </location>
    <ligand>
        <name>Mn(2+)</name>
        <dbReference type="ChEBI" id="CHEBI:29035"/>
        <label>2</label>
    </ligand>
</feature>
<dbReference type="Pfam" id="PF01546">
    <property type="entry name" value="Peptidase_M20"/>
    <property type="match status" value="1"/>
</dbReference>
<dbReference type="NCBIfam" id="TIGR01891">
    <property type="entry name" value="amidohydrolases"/>
    <property type="match status" value="1"/>
</dbReference>
<dbReference type="SUPFAM" id="SSF55031">
    <property type="entry name" value="Bacterial exopeptidase dimerisation domain"/>
    <property type="match status" value="1"/>
</dbReference>
<dbReference type="EMBL" id="CP015820">
    <property type="protein sequence ID" value="AQT41578.1"/>
    <property type="molecule type" value="Genomic_DNA"/>
</dbReference>
<keyword evidence="1 4" id="KW-0378">Hydrolase</keyword>
<reference evidence="4 5" key="1">
    <citation type="submission" date="2016-11" db="EMBL/GenBank/DDBJ databases">
        <title>Comparative genomics of Bartonella apis.</title>
        <authorList>
            <person name="Engel P."/>
        </authorList>
    </citation>
    <scope>NUCLEOTIDE SEQUENCE [LARGE SCALE GENOMIC DNA]</scope>
    <source>
        <strain evidence="4 5">BBC0178</strain>
    </source>
</reference>
<dbReference type="InterPro" id="IPR011650">
    <property type="entry name" value="Peptidase_M20_dimer"/>
</dbReference>
<dbReference type="PANTHER" id="PTHR11014:SF63">
    <property type="entry name" value="METALLOPEPTIDASE, PUTATIVE (AFU_ORTHOLOGUE AFUA_6G09600)-RELATED"/>
    <property type="match status" value="1"/>
</dbReference>
<keyword evidence="2" id="KW-0464">Manganese</keyword>
<dbReference type="Gene3D" id="3.30.70.360">
    <property type="match status" value="1"/>
</dbReference>
<dbReference type="SUPFAM" id="SSF53187">
    <property type="entry name" value="Zn-dependent exopeptidases"/>
    <property type="match status" value="1"/>
</dbReference>
<evidence type="ECO:0000256" key="1">
    <source>
        <dbReference type="ARBA" id="ARBA00022801"/>
    </source>
</evidence>
<dbReference type="Gene3D" id="3.40.630.10">
    <property type="entry name" value="Zn peptidases"/>
    <property type="match status" value="1"/>
</dbReference>
<feature type="binding site" evidence="2">
    <location>
        <position position="104"/>
    </location>
    <ligand>
        <name>Mn(2+)</name>
        <dbReference type="ChEBI" id="CHEBI:29035"/>
        <label>2</label>
    </ligand>
</feature>
<gene>
    <name evidence="4" type="ORF">BBC0178_000700</name>
</gene>
<comment type="cofactor">
    <cofactor evidence="2">
        <name>Mn(2+)</name>
        <dbReference type="ChEBI" id="CHEBI:29035"/>
    </cofactor>
    <text evidence="2">The Mn(2+) ion enhances activity.</text>
</comment>
<dbReference type="OrthoDB" id="9777385at2"/>
<dbReference type="FunFam" id="3.30.70.360:FF:000001">
    <property type="entry name" value="N-acetyldiaminopimelate deacetylase"/>
    <property type="match status" value="1"/>
</dbReference>
<keyword evidence="5" id="KW-1185">Reference proteome</keyword>
<dbReference type="InterPro" id="IPR002933">
    <property type="entry name" value="Peptidase_M20"/>
</dbReference>
<dbReference type="GO" id="GO:0019877">
    <property type="term" value="P:diaminopimelate biosynthetic process"/>
    <property type="evidence" value="ECO:0007669"/>
    <property type="project" value="UniProtKB-ARBA"/>
</dbReference>